<name>A0A9P8SGI7_9HYPO</name>
<proteinExistence type="predicted"/>
<feature type="compositionally biased region" description="Polar residues" evidence="1">
    <location>
        <begin position="16"/>
        <end position="27"/>
    </location>
</feature>
<dbReference type="OrthoDB" id="40334at2759"/>
<keyword evidence="3" id="KW-1185">Reference proteome</keyword>
<evidence type="ECO:0000313" key="2">
    <source>
        <dbReference type="EMBL" id="KAH0960530.1"/>
    </source>
</evidence>
<dbReference type="PANTHER" id="PTHR42336">
    <property type="entry name" value="THIOREDOXIN DOMAIN-CONTAINING PROTEIN-RELATED"/>
    <property type="match status" value="1"/>
</dbReference>
<dbReference type="RefSeq" id="XP_044718043.1">
    <property type="nucleotide sequence ID" value="XM_044867156.1"/>
</dbReference>
<comment type="caution">
    <text evidence="2">The sequence shown here is derived from an EMBL/GenBank/DDBJ whole genome shotgun (WGS) entry which is preliminary data.</text>
</comment>
<gene>
    <name evidence="2" type="ORF">HRG_08685</name>
</gene>
<organism evidence="2 3">
    <name type="scientific">Hirsutella rhossiliensis</name>
    <dbReference type="NCBI Taxonomy" id="111463"/>
    <lineage>
        <taxon>Eukaryota</taxon>
        <taxon>Fungi</taxon>
        <taxon>Dikarya</taxon>
        <taxon>Ascomycota</taxon>
        <taxon>Pezizomycotina</taxon>
        <taxon>Sordariomycetes</taxon>
        <taxon>Hypocreomycetidae</taxon>
        <taxon>Hypocreales</taxon>
        <taxon>Ophiocordycipitaceae</taxon>
        <taxon>Hirsutella</taxon>
    </lineage>
</organism>
<dbReference type="Gene3D" id="3.40.30.10">
    <property type="entry name" value="Glutaredoxin"/>
    <property type="match status" value="1"/>
</dbReference>
<protein>
    <submittedName>
        <fullName evidence="2">Thioredoxin-like fold protein</fullName>
    </submittedName>
</protein>
<dbReference type="SUPFAM" id="SSF52833">
    <property type="entry name" value="Thioredoxin-like"/>
    <property type="match status" value="1"/>
</dbReference>
<dbReference type="GeneID" id="68357814"/>
<evidence type="ECO:0000313" key="3">
    <source>
        <dbReference type="Proteomes" id="UP000824596"/>
    </source>
</evidence>
<feature type="region of interest" description="Disordered" evidence="1">
    <location>
        <begin position="1"/>
        <end position="27"/>
    </location>
</feature>
<evidence type="ECO:0000256" key="1">
    <source>
        <dbReference type="SAM" id="MobiDB-lite"/>
    </source>
</evidence>
<sequence length="192" mass="20856">MRPELGLANGRRVHNVKQSAASTESGTQSGFWAELESLKTPTAKDVASAPKIGDQAPSTTLLNPPDGRKTIVLFLRHFAEKTFKTLATFSEKHKDAHCVAVSQSSAQATERWVPQVGGAWNTGIVDEGRDLYAKPSIWNRPTESRTRWQTSGAFAIDETGIVRWAHVSKAADDMPNFDAALVALGLNPNEST</sequence>
<dbReference type="InterPro" id="IPR036249">
    <property type="entry name" value="Thioredoxin-like_sf"/>
</dbReference>
<dbReference type="EMBL" id="JAIZPD010000010">
    <property type="protein sequence ID" value="KAH0960530.1"/>
    <property type="molecule type" value="Genomic_DNA"/>
</dbReference>
<reference evidence="2" key="1">
    <citation type="submission" date="2021-09" db="EMBL/GenBank/DDBJ databases">
        <title>A high-quality genome of the endoparasitic fungus Hirsutella rhossiliensis with a comparison of Hirsutella genomes reveals transposable elements contributing to genome size variation.</title>
        <authorList>
            <person name="Lin R."/>
            <person name="Jiao Y."/>
            <person name="Sun X."/>
            <person name="Ling J."/>
            <person name="Xie B."/>
            <person name="Cheng X."/>
        </authorList>
    </citation>
    <scope>NUCLEOTIDE SEQUENCE</scope>
    <source>
        <strain evidence="2">HR02</strain>
    </source>
</reference>
<dbReference type="Proteomes" id="UP000824596">
    <property type="component" value="Unassembled WGS sequence"/>
</dbReference>
<accession>A0A9P8SGI7</accession>
<dbReference type="AlphaFoldDB" id="A0A9P8SGI7"/>
<dbReference type="PANTHER" id="PTHR42336:SF1">
    <property type="entry name" value="ALKYL HYDROPEROXIDE REDUCTASE SUBUNIT C_ THIOL SPECIFIC ANTIOXIDANT DOMAIN-CONTAINING PROTEIN"/>
    <property type="match status" value="1"/>
</dbReference>